<dbReference type="OrthoDB" id="4683059at2759"/>
<protein>
    <recommendedName>
        <fullName evidence="4">N-acetylglutamate synthase</fullName>
    </recommendedName>
</protein>
<evidence type="ECO:0008006" key="4">
    <source>
        <dbReference type="Google" id="ProtNLM"/>
    </source>
</evidence>
<evidence type="ECO:0000256" key="1">
    <source>
        <dbReference type="SAM" id="MobiDB-lite"/>
    </source>
</evidence>
<evidence type="ECO:0000313" key="3">
    <source>
        <dbReference type="Proteomes" id="UP000777438"/>
    </source>
</evidence>
<dbReference type="Proteomes" id="UP000777438">
    <property type="component" value="Unassembled WGS sequence"/>
</dbReference>
<organism evidence="2 3">
    <name type="scientific">Thelonectria olida</name>
    <dbReference type="NCBI Taxonomy" id="1576542"/>
    <lineage>
        <taxon>Eukaryota</taxon>
        <taxon>Fungi</taxon>
        <taxon>Dikarya</taxon>
        <taxon>Ascomycota</taxon>
        <taxon>Pezizomycotina</taxon>
        <taxon>Sordariomycetes</taxon>
        <taxon>Hypocreomycetidae</taxon>
        <taxon>Hypocreales</taxon>
        <taxon>Nectriaceae</taxon>
        <taxon>Thelonectria</taxon>
    </lineage>
</organism>
<keyword evidence="3" id="KW-1185">Reference proteome</keyword>
<dbReference type="Pfam" id="PF26421">
    <property type="entry name" value="Avidin_like"/>
    <property type="match status" value="1"/>
</dbReference>
<gene>
    <name evidence="2" type="ORF">B0T10DRAFT_48241</name>
</gene>
<evidence type="ECO:0000313" key="2">
    <source>
        <dbReference type="EMBL" id="KAH6889184.1"/>
    </source>
</evidence>
<sequence length="117" mass="13165">MSIYDGKTFRSASNTANGEVGSETLFHYHQDGNIVWAEYSGGSIVRGTLIAVVTGEDNSLDMRYHHVNVEGELMTGRCKSRPEVLEDGRLRMHETWKWTSGDESEGESIIEQVKKEE</sequence>
<accession>A0A9P8W608</accession>
<name>A0A9P8W608_9HYPO</name>
<feature type="region of interest" description="Disordered" evidence="1">
    <location>
        <begin position="98"/>
        <end position="117"/>
    </location>
</feature>
<dbReference type="InterPro" id="IPR058595">
    <property type="entry name" value="Avidin-like"/>
</dbReference>
<dbReference type="EMBL" id="JAGPYM010000011">
    <property type="protein sequence ID" value="KAH6889184.1"/>
    <property type="molecule type" value="Genomic_DNA"/>
</dbReference>
<reference evidence="2 3" key="1">
    <citation type="journal article" date="2021" name="Nat. Commun.">
        <title>Genetic determinants of endophytism in the Arabidopsis root mycobiome.</title>
        <authorList>
            <person name="Mesny F."/>
            <person name="Miyauchi S."/>
            <person name="Thiergart T."/>
            <person name="Pickel B."/>
            <person name="Atanasova L."/>
            <person name="Karlsson M."/>
            <person name="Huettel B."/>
            <person name="Barry K.W."/>
            <person name="Haridas S."/>
            <person name="Chen C."/>
            <person name="Bauer D."/>
            <person name="Andreopoulos W."/>
            <person name="Pangilinan J."/>
            <person name="LaButti K."/>
            <person name="Riley R."/>
            <person name="Lipzen A."/>
            <person name="Clum A."/>
            <person name="Drula E."/>
            <person name="Henrissat B."/>
            <person name="Kohler A."/>
            <person name="Grigoriev I.V."/>
            <person name="Martin F.M."/>
            <person name="Hacquard S."/>
        </authorList>
    </citation>
    <scope>NUCLEOTIDE SEQUENCE [LARGE SCALE GENOMIC DNA]</scope>
    <source>
        <strain evidence="2 3">MPI-CAGE-CH-0241</strain>
    </source>
</reference>
<proteinExistence type="predicted"/>
<dbReference type="AlphaFoldDB" id="A0A9P8W608"/>
<comment type="caution">
    <text evidence="2">The sequence shown here is derived from an EMBL/GenBank/DDBJ whole genome shotgun (WGS) entry which is preliminary data.</text>
</comment>